<dbReference type="InterPro" id="IPR016024">
    <property type="entry name" value="ARM-type_fold"/>
</dbReference>
<evidence type="ECO:0000313" key="2">
    <source>
        <dbReference type="Proteomes" id="UP001295684"/>
    </source>
</evidence>
<sequence>MFDIPHSDKKERTDFLEKFLSLSREKKALQIHQHQVSLRKDSRQQIFKNKRQNLTQDDEMSKQIEPDEKTREVYEEAIFRTLQNWEVGPDDWEIILEFANNRLAIEHTDEGRLNGVFQILADNVSRNSPYDLLLKVIQFWRNLCQSKSNEGLEFVFKNSLHAEIFKIVLQDEDQIETFKQGTMMLYFCSHHEEFFSFVKEQDSLLGTPENLQEGSHMILDNALLNTKVIKKDEFLNFIISLTSKNISLSLKFMHIFCDKHIKNEKELQETICTFLLKLKIEDYLEKNKKLLIWVLQSFVDKAEDYELLQKVALSDTLKILVIEYIVQEETQQLCLKLCGALIPYNYLLIRKVLISFGETKTISKHSISSFLEYIKNLTEYLYMSKFKSSYGPRLSGLLCDPGYNILHFALKQTSSESIISILHICFNILEEGNPNVVFELLRANFLGLMEDIILSKNSLVEETSLCLDCLLSFFKIFHKNEEKMKYLNSKRYQEAKNFEDEMFYHKGSLGLMEYSKKVEILKINISSTLETLLHSDGIGISEKAYELHVKYFEEDNEPSLIDLAMVDQ</sequence>
<evidence type="ECO:0000313" key="1">
    <source>
        <dbReference type="EMBL" id="CAI2364230.1"/>
    </source>
</evidence>
<organism evidence="1 2">
    <name type="scientific">Euplotes crassus</name>
    <dbReference type="NCBI Taxonomy" id="5936"/>
    <lineage>
        <taxon>Eukaryota</taxon>
        <taxon>Sar</taxon>
        <taxon>Alveolata</taxon>
        <taxon>Ciliophora</taxon>
        <taxon>Intramacronucleata</taxon>
        <taxon>Spirotrichea</taxon>
        <taxon>Hypotrichia</taxon>
        <taxon>Euplotida</taxon>
        <taxon>Euplotidae</taxon>
        <taxon>Moneuplotes</taxon>
    </lineage>
</organism>
<dbReference type="Proteomes" id="UP001295684">
    <property type="component" value="Unassembled WGS sequence"/>
</dbReference>
<dbReference type="SUPFAM" id="SSF48371">
    <property type="entry name" value="ARM repeat"/>
    <property type="match status" value="1"/>
</dbReference>
<protein>
    <submittedName>
        <fullName evidence="1">Uncharacterized protein</fullName>
    </submittedName>
</protein>
<dbReference type="AlphaFoldDB" id="A0AAD1XBB2"/>
<accession>A0AAD1XBB2</accession>
<proteinExistence type="predicted"/>
<dbReference type="EMBL" id="CAMPGE010005378">
    <property type="protein sequence ID" value="CAI2364230.1"/>
    <property type="molecule type" value="Genomic_DNA"/>
</dbReference>
<comment type="caution">
    <text evidence="1">The sequence shown here is derived from an EMBL/GenBank/DDBJ whole genome shotgun (WGS) entry which is preliminary data.</text>
</comment>
<reference evidence="1" key="1">
    <citation type="submission" date="2023-07" db="EMBL/GenBank/DDBJ databases">
        <authorList>
            <consortium name="AG Swart"/>
            <person name="Singh M."/>
            <person name="Singh A."/>
            <person name="Seah K."/>
            <person name="Emmerich C."/>
        </authorList>
    </citation>
    <scope>NUCLEOTIDE SEQUENCE</scope>
    <source>
        <strain evidence="1">DP1</strain>
    </source>
</reference>
<keyword evidence="2" id="KW-1185">Reference proteome</keyword>
<gene>
    <name evidence="1" type="ORF">ECRASSUSDP1_LOCUS5573</name>
</gene>
<name>A0AAD1XBB2_EUPCR</name>